<dbReference type="OrthoDB" id="9809549at2"/>
<keyword evidence="3" id="KW-1185">Reference proteome</keyword>
<dbReference type="Pfam" id="PF12146">
    <property type="entry name" value="Hydrolase_4"/>
    <property type="match status" value="1"/>
</dbReference>
<dbReference type="AlphaFoldDB" id="A0A545T8T9"/>
<evidence type="ECO:0000313" key="3">
    <source>
        <dbReference type="Proteomes" id="UP000317839"/>
    </source>
</evidence>
<sequence length="470" mass="53021">MRAWSLIMKEFFMGWRITSLILIVSLLGMMMPSAEASASLKRKGILGLMPVDRSGPLLVAQILPGSTAETIGLKVGDSIQTLNNQTVGSFDDLIPLLANLYAGDHIALEVTREKKKLKLSGLMQERQREQSQHANIEYRSVDYANNRLRSILHLPKQSIHSTQDGVPAIYFIQGYTCDSIDYGLIPNVTTRQMIDQFVIAGYAVFRVEKLGVGDSRSSQHCRDVDFNTELTGFVAGLDALKSHHAIDPAKVYLWGHSLGVLYAPAMASQQNVAGIIGYGGVAKPWYDYMVDLFAKQSTKFWGLSQEQAERNTQMIKPMLADWLKSNKDWHTITQSKSFKESTRAELLAVNGDYVLTRHYEFFRSINQQDFQSMWLNIKVPTLMMHGSLDIQAISEDWAFQIARWVNQNSEQKIAKAIVIDGAEHGFMRYKNREALMQASREGRPSAVNPGKHFDKRIGELTINWLKEVTQ</sequence>
<dbReference type="Gene3D" id="2.30.42.10">
    <property type="match status" value="1"/>
</dbReference>
<reference evidence="2 3" key="1">
    <citation type="submission" date="2019-06" db="EMBL/GenBank/DDBJ databases">
        <title>Draft genome of Aliikangiella marina GYP-15.</title>
        <authorList>
            <person name="Wang G."/>
        </authorList>
    </citation>
    <scope>NUCLEOTIDE SEQUENCE [LARGE SCALE GENOMIC DNA]</scope>
    <source>
        <strain evidence="2 3">GYP-15</strain>
    </source>
</reference>
<dbReference type="PANTHER" id="PTHR43265">
    <property type="entry name" value="ESTERASE ESTD"/>
    <property type="match status" value="1"/>
</dbReference>
<dbReference type="SUPFAM" id="SSF50156">
    <property type="entry name" value="PDZ domain-like"/>
    <property type="match status" value="1"/>
</dbReference>
<dbReference type="Pfam" id="PF13180">
    <property type="entry name" value="PDZ_2"/>
    <property type="match status" value="1"/>
</dbReference>
<feature type="domain" description="PDZ" evidence="1">
    <location>
        <begin position="35"/>
        <end position="114"/>
    </location>
</feature>
<name>A0A545T8T9_9GAMM</name>
<dbReference type="Proteomes" id="UP000317839">
    <property type="component" value="Unassembled WGS sequence"/>
</dbReference>
<dbReference type="InterPro" id="IPR036034">
    <property type="entry name" value="PDZ_sf"/>
</dbReference>
<dbReference type="SUPFAM" id="SSF53474">
    <property type="entry name" value="alpha/beta-Hydrolases"/>
    <property type="match status" value="1"/>
</dbReference>
<dbReference type="PANTHER" id="PTHR43265:SF1">
    <property type="entry name" value="ESTERASE ESTD"/>
    <property type="match status" value="1"/>
</dbReference>
<dbReference type="PROSITE" id="PS50106">
    <property type="entry name" value="PDZ"/>
    <property type="match status" value="1"/>
</dbReference>
<protein>
    <submittedName>
        <fullName evidence="2">PDZ domain-containing protein</fullName>
    </submittedName>
</protein>
<dbReference type="InterPro" id="IPR022742">
    <property type="entry name" value="Hydrolase_4"/>
</dbReference>
<organism evidence="2 3">
    <name type="scientific">Aliikangiella marina</name>
    <dbReference type="NCBI Taxonomy" id="1712262"/>
    <lineage>
        <taxon>Bacteria</taxon>
        <taxon>Pseudomonadati</taxon>
        <taxon>Pseudomonadota</taxon>
        <taxon>Gammaproteobacteria</taxon>
        <taxon>Oceanospirillales</taxon>
        <taxon>Pleioneaceae</taxon>
        <taxon>Aliikangiella</taxon>
    </lineage>
</organism>
<dbReference type="Gene3D" id="3.40.50.1820">
    <property type="entry name" value="alpha/beta hydrolase"/>
    <property type="match status" value="1"/>
</dbReference>
<dbReference type="GO" id="GO:0052689">
    <property type="term" value="F:carboxylic ester hydrolase activity"/>
    <property type="evidence" value="ECO:0007669"/>
    <property type="project" value="TreeGrafter"/>
</dbReference>
<gene>
    <name evidence="2" type="ORF">FLL45_12150</name>
</gene>
<dbReference type="SMART" id="SM00228">
    <property type="entry name" value="PDZ"/>
    <property type="match status" value="1"/>
</dbReference>
<dbReference type="InterPro" id="IPR001478">
    <property type="entry name" value="PDZ"/>
</dbReference>
<evidence type="ECO:0000259" key="1">
    <source>
        <dbReference type="PROSITE" id="PS50106"/>
    </source>
</evidence>
<proteinExistence type="predicted"/>
<evidence type="ECO:0000313" key="2">
    <source>
        <dbReference type="EMBL" id="TQV73619.1"/>
    </source>
</evidence>
<comment type="caution">
    <text evidence="2">The sequence shown here is derived from an EMBL/GenBank/DDBJ whole genome shotgun (WGS) entry which is preliminary data.</text>
</comment>
<dbReference type="InterPro" id="IPR029058">
    <property type="entry name" value="AB_hydrolase_fold"/>
</dbReference>
<dbReference type="InterPro" id="IPR053145">
    <property type="entry name" value="AB_hydrolase_Est10"/>
</dbReference>
<dbReference type="EMBL" id="VIKR01000003">
    <property type="protein sequence ID" value="TQV73619.1"/>
    <property type="molecule type" value="Genomic_DNA"/>
</dbReference>
<accession>A0A545T8T9</accession>